<sequence>MLTTPDHLCLEDFLTGRGASFAPHIVPLPYSTLLNARALPRGTYVFGDLERLSGRDLERAAGVWQQLAARGPGVRLLNPPLKVKQRFELLRALRQHGVNDFDVYRLDEGRSPRRFPVFVRSEQRHNGVVSDLIHDAPALEQFLEGWRARGHGLAGLILTEFSGEPDARGLYRRYAAFNIGGRIIPTDIFFSRRWEVRGMDDLMVVDEHTVAEELRYLRGNPHEAQLRAVFDLACIEYGRVDYGIVGGRVQVYEINTNPYLASGPLGGEMRAAVYEQFARDFLAALHTLKGPDGGTSLAVRPADEGQRRAALRGWAKRAVYGALWWGGPERGYGQRVRWARRLIQRGKRVMGDP</sequence>
<evidence type="ECO:0008006" key="3">
    <source>
        <dbReference type="Google" id="ProtNLM"/>
    </source>
</evidence>
<reference evidence="2" key="1">
    <citation type="submission" date="2018-01" db="EMBL/GenBank/DDBJ databases">
        <title>Draft Genome Sequence of the Radioresistant Bacterium Deinococcus aerius TR0125, Isolated from the Higher Atmosphere above Japan.</title>
        <authorList>
            <person name="Satoh K."/>
            <person name="Arai H."/>
            <person name="Sanzen T."/>
            <person name="Kawaguchi Y."/>
            <person name="Hayashi H."/>
            <person name="Yokobori S."/>
            <person name="Yamagishi A."/>
            <person name="Oono Y."/>
            <person name="Narumi I."/>
        </authorList>
    </citation>
    <scope>NUCLEOTIDE SEQUENCE [LARGE SCALE GENOMIC DNA]</scope>
    <source>
        <strain evidence="2">TR0125</strain>
    </source>
</reference>
<dbReference type="EMBL" id="BFAG01000010">
    <property type="protein sequence ID" value="GBF06697.1"/>
    <property type="molecule type" value="Genomic_DNA"/>
</dbReference>
<proteinExistence type="predicted"/>
<gene>
    <name evidence="1" type="ORF">DAERI_100060</name>
</gene>
<dbReference type="AlphaFoldDB" id="A0A2I9DV46"/>
<comment type="caution">
    <text evidence="1">The sequence shown here is derived from an EMBL/GenBank/DDBJ whole genome shotgun (WGS) entry which is preliminary data.</text>
</comment>
<keyword evidence="2" id="KW-1185">Reference proteome</keyword>
<evidence type="ECO:0000313" key="1">
    <source>
        <dbReference type="EMBL" id="GBF06697.1"/>
    </source>
</evidence>
<accession>A0A2I9DV46</accession>
<name>A0A2I9DV46_9DEIO</name>
<evidence type="ECO:0000313" key="2">
    <source>
        <dbReference type="Proteomes" id="UP000236569"/>
    </source>
</evidence>
<organism evidence="1 2">
    <name type="scientific">Deinococcus aerius</name>
    <dbReference type="NCBI Taxonomy" id="200253"/>
    <lineage>
        <taxon>Bacteria</taxon>
        <taxon>Thermotogati</taxon>
        <taxon>Deinococcota</taxon>
        <taxon>Deinococci</taxon>
        <taxon>Deinococcales</taxon>
        <taxon>Deinococcaceae</taxon>
        <taxon>Deinococcus</taxon>
    </lineage>
</organism>
<dbReference type="Proteomes" id="UP000236569">
    <property type="component" value="Unassembled WGS sequence"/>
</dbReference>
<protein>
    <recommendedName>
        <fullName evidence="3">ATP-grasp domain-containing protein</fullName>
    </recommendedName>
</protein>